<dbReference type="AlphaFoldDB" id="A0A7W7RN11"/>
<proteinExistence type="predicted"/>
<evidence type="ECO:0000313" key="3">
    <source>
        <dbReference type="Proteomes" id="UP000523007"/>
    </source>
</evidence>
<keyword evidence="3" id="KW-1185">Reference proteome</keyword>
<comment type="caution">
    <text evidence="2">The sequence shown here is derived from an EMBL/GenBank/DDBJ whole genome shotgun (WGS) entry which is preliminary data.</text>
</comment>
<dbReference type="InterPro" id="IPR027860">
    <property type="entry name" value="DUF4429"/>
</dbReference>
<dbReference type="Proteomes" id="UP000523007">
    <property type="component" value="Unassembled WGS sequence"/>
</dbReference>
<gene>
    <name evidence="2" type="ORF">F4561_005909</name>
</gene>
<sequence>MDQLHGDRATWRFDGESVLIRYHTGRRTDSVLDALGQCVLPLAAIASVEFRTERRGGWGRSRHWRLRARLDHKADPYAAVGSMLTEASDPFLLTGDADTELVAEYYAEQLGAAASATRETGVSAPAGLATHLVPPLPLHIQTVEGTASFDGTSAVLTWSGYEARSRKRKQQRREFPVARIARAEWVPPTYSGYFGYLRVVERADPDATGLTAVRRYLGGGEQPADSAATAPEHDLACLRFRGSRDQAEALLLAATITAHTWVRDKHQS</sequence>
<dbReference type="RefSeq" id="WP_184584809.1">
    <property type="nucleotide sequence ID" value="NZ_JACHJT010000002.1"/>
</dbReference>
<dbReference type="Pfam" id="PF14472">
    <property type="entry name" value="DUF4429"/>
    <property type="match status" value="2"/>
</dbReference>
<organism evidence="2 3">
    <name type="scientific">Lipingzhangella halophila</name>
    <dbReference type="NCBI Taxonomy" id="1783352"/>
    <lineage>
        <taxon>Bacteria</taxon>
        <taxon>Bacillati</taxon>
        <taxon>Actinomycetota</taxon>
        <taxon>Actinomycetes</taxon>
        <taxon>Streptosporangiales</taxon>
        <taxon>Nocardiopsidaceae</taxon>
        <taxon>Lipingzhangella</taxon>
    </lineage>
</organism>
<feature type="domain" description="DUF4429" evidence="1">
    <location>
        <begin position="147"/>
        <end position="256"/>
    </location>
</feature>
<evidence type="ECO:0000259" key="1">
    <source>
        <dbReference type="Pfam" id="PF14472"/>
    </source>
</evidence>
<name>A0A7W7RN11_9ACTN</name>
<feature type="domain" description="DUF4429" evidence="1">
    <location>
        <begin position="11"/>
        <end position="109"/>
    </location>
</feature>
<evidence type="ECO:0000313" key="2">
    <source>
        <dbReference type="EMBL" id="MBB4935015.1"/>
    </source>
</evidence>
<dbReference type="EMBL" id="JACHJT010000002">
    <property type="protein sequence ID" value="MBB4935015.1"/>
    <property type="molecule type" value="Genomic_DNA"/>
</dbReference>
<accession>A0A7W7RN11</accession>
<reference evidence="2 3" key="1">
    <citation type="submission" date="2020-08" db="EMBL/GenBank/DDBJ databases">
        <title>Sequencing the genomes of 1000 actinobacteria strains.</title>
        <authorList>
            <person name="Klenk H.-P."/>
        </authorList>
    </citation>
    <scope>NUCLEOTIDE SEQUENCE [LARGE SCALE GENOMIC DNA]</scope>
    <source>
        <strain evidence="2 3">DSM 102030</strain>
    </source>
</reference>
<protein>
    <recommendedName>
        <fullName evidence="1">DUF4429 domain-containing protein</fullName>
    </recommendedName>
</protein>